<evidence type="ECO:0000313" key="2">
    <source>
        <dbReference type="EMBL" id="SJK98726.1"/>
    </source>
</evidence>
<dbReference type="OMA" id="TPFNKEA"/>
<keyword evidence="3" id="KW-1185">Reference proteome</keyword>
<proteinExistence type="predicted"/>
<dbReference type="EMBL" id="FUEG01000001">
    <property type="protein sequence ID" value="SJK98726.1"/>
    <property type="molecule type" value="Genomic_DNA"/>
</dbReference>
<name>A0A284QQH7_ARMOS</name>
<dbReference type="OrthoDB" id="3251634at2759"/>
<feature type="signal peptide" evidence="1">
    <location>
        <begin position="1"/>
        <end position="22"/>
    </location>
</feature>
<sequence>MSLICNMLFSIFFFALAAFVCGAPTSLRATLVDDLISNITVTMTLDSLVTNLATFGLQSVSFNVTNDRLVEITLDRVAMSAGVNGTEYLSFDHTFEDPVVVPILGTADSGDIADVQLTQGGLNTLDIVSLEYLDLLNLDVDMRVATVDGKLGITSNETGLTQSKVPAIYNTPFNKEA</sequence>
<organism evidence="2 3">
    <name type="scientific">Armillaria ostoyae</name>
    <name type="common">Armillaria root rot fungus</name>
    <dbReference type="NCBI Taxonomy" id="47428"/>
    <lineage>
        <taxon>Eukaryota</taxon>
        <taxon>Fungi</taxon>
        <taxon>Dikarya</taxon>
        <taxon>Basidiomycota</taxon>
        <taxon>Agaricomycotina</taxon>
        <taxon>Agaricomycetes</taxon>
        <taxon>Agaricomycetidae</taxon>
        <taxon>Agaricales</taxon>
        <taxon>Marasmiineae</taxon>
        <taxon>Physalacriaceae</taxon>
        <taxon>Armillaria</taxon>
    </lineage>
</organism>
<gene>
    <name evidence="2" type="ORF">ARMOST_01995</name>
</gene>
<dbReference type="Proteomes" id="UP000219338">
    <property type="component" value="Unassembled WGS sequence"/>
</dbReference>
<evidence type="ECO:0000313" key="3">
    <source>
        <dbReference type="Proteomes" id="UP000219338"/>
    </source>
</evidence>
<feature type="chain" id="PRO_5013306906" evidence="1">
    <location>
        <begin position="23"/>
        <end position="177"/>
    </location>
</feature>
<reference evidence="3" key="1">
    <citation type="journal article" date="2017" name="Nat. Ecol. Evol.">
        <title>Genome expansion and lineage-specific genetic innovations in the forest pathogenic fungi Armillaria.</title>
        <authorList>
            <person name="Sipos G."/>
            <person name="Prasanna A.N."/>
            <person name="Walter M.C."/>
            <person name="O'Connor E."/>
            <person name="Balint B."/>
            <person name="Krizsan K."/>
            <person name="Kiss B."/>
            <person name="Hess J."/>
            <person name="Varga T."/>
            <person name="Slot J."/>
            <person name="Riley R."/>
            <person name="Boka B."/>
            <person name="Rigling D."/>
            <person name="Barry K."/>
            <person name="Lee J."/>
            <person name="Mihaltcheva S."/>
            <person name="LaButti K."/>
            <person name="Lipzen A."/>
            <person name="Waldron R."/>
            <person name="Moloney N.M."/>
            <person name="Sperisen C."/>
            <person name="Kredics L."/>
            <person name="Vagvoelgyi C."/>
            <person name="Patrignani A."/>
            <person name="Fitzpatrick D."/>
            <person name="Nagy I."/>
            <person name="Doyle S."/>
            <person name="Anderson J.B."/>
            <person name="Grigoriev I.V."/>
            <person name="Gueldener U."/>
            <person name="Muensterkoetter M."/>
            <person name="Nagy L.G."/>
        </authorList>
    </citation>
    <scope>NUCLEOTIDE SEQUENCE [LARGE SCALE GENOMIC DNA]</scope>
    <source>
        <strain evidence="3">C18/9</strain>
    </source>
</reference>
<keyword evidence="1" id="KW-0732">Signal</keyword>
<accession>A0A284QQH7</accession>
<evidence type="ECO:0000256" key="1">
    <source>
        <dbReference type="SAM" id="SignalP"/>
    </source>
</evidence>
<dbReference type="AlphaFoldDB" id="A0A284QQH7"/>
<protein>
    <submittedName>
        <fullName evidence="2">Uncharacterized protein</fullName>
    </submittedName>
</protein>